<evidence type="ECO:0000256" key="5">
    <source>
        <dbReference type="ARBA" id="ARBA00023136"/>
    </source>
</evidence>
<dbReference type="InterPro" id="IPR003018">
    <property type="entry name" value="GAF"/>
</dbReference>
<dbReference type="EMBL" id="VJMJ01000070">
    <property type="protein sequence ID" value="KAF0738896.1"/>
    <property type="molecule type" value="Genomic_DNA"/>
</dbReference>
<comment type="subcellular location">
    <subcellularLocation>
        <location evidence="1">Membrane</location>
    </subcellularLocation>
</comment>
<proteinExistence type="predicted"/>
<evidence type="ECO:0000313" key="9">
    <source>
        <dbReference type="Proteomes" id="UP000481153"/>
    </source>
</evidence>
<reference evidence="8 9" key="1">
    <citation type="submission" date="2019-07" db="EMBL/GenBank/DDBJ databases">
        <title>Genomics analysis of Aphanomyces spp. identifies a new class of oomycete effector associated with host adaptation.</title>
        <authorList>
            <person name="Gaulin E."/>
        </authorList>
    </citation>
    <scope>NUCLEOTIDE SEQUENCE [LARGE SCALE GENOMIC DNA]</scope>
    <source>
        <strain evidence="8 9">ATCC 201684</strain>
    </source>
</reference>
<organism evidence="8 9">
    <name type="scientific">Aphanomyces euteiches</name>
    <dbReference type="NCBI Taxonomy" id="100861"/>
    <lineage>
        <taxon>Eukaryota</taxon>
        <taxon>Sar</taxon>
        <taxon>Stramenopiles</taxon>
        <taxon>Oomycota</taxon>
        <taxon>Saprolegniomycetes</taxon>
        <taxon>Saprolegniales</taxon>
        <taxon>Verrucalvaceae</taxon>
        <taxon>Aphanomyces</taxon>
    </lineage>
</organism>
<keyword evidence="6" id="KW-0456">Lyase</keyword>
<dbReference type="Gene3D" id="3.30.450.40">
    <property type="match status" value="1"/>
</dbReference>
<dbReference type="GO" id="GO:0000166">
    <property type="term" value="F:nucleotide binding"/>
    <property type="evidence" value="ECO:0007669"/>
    <property type="project" value="UniProtKB-KW"/>
</dbReference>
<evidence type="ECO:0000256" key="1">
    <source>
        <dbReference type="ARBA" id="ARBA00004370"/>
    </source>
</evidence>
<dbReference type="AlphaFoldDB" id="A0A6G0XF59"/>
<keyword evidence="9" id="KW-1185">Reference proteome</keyword>
<keyword evidence="2" id="KW-0812">Transmembrane</keyword>
<dbReference type="GO" id="GO:0035556">
    <property type="term" value="P:intracellular signal transduction"/>
    <property type="evidence" value="ECO:0007669"/>
    <property type="project" value="InterPro"/>
</dbReference>
<name>A0A6G0XF59_9STRA</name>
<dbReference type="PROSITE" id="PS50125">
    <property type="entry name" value="GUANYLATE_CYCLASE_2"/>
    <property type="match status" value="1"/>
</dbReference>
<dbReference type="Pfam" id="PF00211">
    <property type="entry name" value="Guanylate_cyc"/>
    <property type="match status" value="1"/>
</dbReference>
<keyword evidence="4" id="KW-1133">Transmembrane helix</keyword>
<evidence type="ECO:0000256" key="6">
    <source>
        <dbReference type="ARBA" id="ARBA00023239"/>
    </source>
</evidence>
<dbReference type="SUPFAM" id="SSF55073">
    <property type="entry name" value="Nucleotide cyclase"/>
    <property type="match status" value="1"/>
</dbReference>
<dbReference type="InterPro" id="IPR050401">
    <property type="entry name" value="Cyclic_nucleotide_synthase"/>
</dbReference>
<comment type="caution">
    <text evidence="8">The sequence shown here is derived from an EMBL/GenBank/DDBJ whole genome shotgun (WGS) entry which is preliminary data.</text>
</comment>
<protein>
    <recommendedName>
        <fullName evidence="7">Guanylate cyclase domain-containing protein</fullName>
    </recommendedName>
</protein>
<dbReference type="GO" id="GO:0004383">
    <property type="term" value="F:guanylate cyclase activity"/>
    <property type="evidence" value="ECO:0007669"/>
    <property type="project" value="TreeGrafter"/>
</dbReference>
<dbReference type="GO" id="GO:0004016">
    <property type="term" value="F:adenylate cyclase activity"/>
    <property type="evidence" value="ECO:0007669"/>
    <property type="project" value="TreeGrafter"/>
</dbReference>
<keyword evidence="3" id="KW-0547">Nucleotide-binding</keyword>
<accession>A0A6G0XF59</accession>
<evidence type="ECO:0000256" key="2">
    <source>
        <dbReference type="ARBA" id="ARBA00022692"/>
    </source>
</evidence>
<evidence type="ECO:0000256" key="4">
    <source>
        <dbReference type="ARBA" id="ARBA00022989"/>
    </source>
</evidence>
<dbReference type="PANTHER" id="PTHR11920">
    <property type="entry name" value="GUANYLYL CYCLASE"/>
    <property type="match status" value="1"/>
</dbReference>
<dbReference type="Gene3D" id="3.30.70.1230">
    <property type="entry name" value="Nucleotide cyclase"/>
    <property type="match status" value="1"/>
</dbReference>
<dbReference type="GO" id="GO:0005886">
    <property type="term" value="C:plasma membrane"/>
    <property type="evidence" value="ECO:0007669"/>
    <property type="project" value="TreeGrafter"/>
</dbReference>
<dbReference type="Pfam" id="PF13185">
    <property type="entry name" value="GAF_2"/>
    <property type="match status" value="1"/>
</dbReference>
<evidence type="ECO:0000256" key="3">
    <source>
        <dbReference type="ARBA" id="ARBA00022741"/>
    </source>
</evidence>
<dbReference type="SUPFAM" id="SSF55781">
    <property type="entry name" value="GAF domain-like"/>
    <property type="match status" value="1"/>
</dbReference>
<dbReference type="GO" id="GO:0007168">
    <property type="term" value="P:receptor guanylyl cyclase signaling pathway"/>
    <property type="evidence" value="ECO:0007669"/>
    <property type="project" value="TreeGrafter"/>
</dbReference>
<dbReference type="GO" id="GO:0001653">
    <property type="term" value="F:peptide receptor activity"/>
    <property type="evidence" value="ECO:0007669"/>
    <property type="project" value="TreeGrafter"/>
</dbReference>
<dbReference type="CDD" id="cd07302">
    <property type="entry name" value="CHD"/>
    <property type="match status" value="1"/>
</dbReference>
<dbReference type="SMART" id="SM00044">
    <property type="entry name" value="CYCc"/>
    <property type="match status" value="1"/>
</dbReference>
<sequence length="478" mass="52580">MLRDLSQDPTNRHEHVCTAKTLSTLLATQPGMSRRVRQEAMRAYNILETPAESVVQDLVAVAALAYGAPMGRLAFVDWDTRQVLIKASVGLDATTTVVSFDDNAIQQMLCMECIRRSDAMEGGTAGAPLVVSDLDNCPQFQRDPLVRQHNAKFYYAVPLTTPSGIPIGVLSVMDIKPRTFPQEEMRMLVLLSRQVMGHYEYQRENCILKNTLAEREALRLRLRQVLGGMLPAHVIASIKRGLKPPPDHFDPVTVFFSDIVGFTDICAAVSPTSVVHMLDTLYSAMDRLAIKHKLFKVETIGDVFVCSGGMLEPQADHTLRIARFAVEAVQAASKVPIDRNDLSKGFVSIRVGFHTGPVVANVVGRSRPRYCLFGDTVNTAARMQTASHAERINMSPAAAEALRSQCPHVRVEERPPMFIKGKGEMTMFFLDTASVLPKEDELSSPRRSNCPPWLSSRLGSLFSSDAGVIGEQGSVLTA</sequence>
<dbReference type="InterPro" id="IPR001054">
    <property type="entry name" value="A/G_cyclase"/>
</dbReference>
<keyword evidence="5" id="KW-0472">Membrane</keyword>
<feature type="domain" description="Guanylate cyclase" evidence="7">
    <location>
        <begin position="253"/>
        <end position="384"/>
    </location>
</feature>
<dbReference type="VEuPathDB" id="FungiDB:AeMF1_003251"/>
<dbReference type="InterPro" id="IPR029016">
    <property type="entry name" value="GAF-like_dom_sf"/>
</dbReference>
<dbReference type="Proteomes" id="UP000481153">
    <property type="component" value="Unassembled WGS sequence"/>
</dbReference>
<dbReference type="PANTHER" id="PTHR11920:SF335">
    <property type="entry name" value="GUANYLATE CYCLASE"/>
    <property type="match status" value="1"/>
</dbReference>
<dbReference type="InterPro" id="IPR029787">
    <property type="entry name" value="Nucleotide_cyclase"/>
</dbReference>
<evidence type="ECO:0000313" key="8">
    <source>
        <dbReference type="EMBL" id="KAF0738896.1"/>
    </source>
</evidence>
<evidence type="ECO:0000259" key="7">
    <source>
        <dbReference type="PROSITE" id="PS50125"/>
    </source>
</evidence>
<gene>
    <name evidence="8" type="ORF">Ae201684_005505</name>
</gene>